<evidence type="ECO:0000313" key="1">
    <source>
        <dbReference type="EMBL" id="KIK20601.1"/>
    </source>
</evidence>
<dbReference type="Proteomes" id="UP000054018">
    <property type="component" value="Unassembled WGS sequence"/>
</dbReference>
<reference evidence="2" key="2">
    <citation type="submission" date="2015-01" db="EMBL/GenBank/DDBJ databases">
        <title>Evolutionary Origins and Diversification of the Mycorrhizal Mutualists.</title>
        <authorList>
            <consortium name="DOE Joint Genome Institute"/>
            <consortium name="Mycorrhizal Genomics Consortium"/>
            <person name="Kohler A."/>
            <person name="Kuo A."/>
            <person name="Nagy L.G."/>
            <person name="Floudas D."/>
            <person name="Copeland A."/>
            <person name="Barry K.W."/>
            <person name="Cichocki N."/>
            <person name="Veneault-Fourrey C."/>
            <person name="LaButti K."/>
            <person name="Lindquist E.A."/>
            <person name="Lipzen A."/>
            <person name="Lundell T."/>
            <person name="Morin E."/>
            <person name="Murat C."/>
            <person name="Riley R."/>
            <person name="Ohm R."/>
            <person name="Sun H."/>
            <person name="Tunlid A."/>
            <person name="Henrissat B."/>
            <person name="Grigoriev I.V."/>
            <person name="Hibbett D.S."/>
            <person name="Martin F."/>
        </authorList>
    </citation>
    <scope>NUCLEOTIDE SEQUENCE [LARGE SCALE GENOMIC DNA]</scope>
    <source>
        <strain evidence="2">441</strain>
    </source>
</reference>
<dbReference type="OrthoDB" id="2607886at2759"/>
<dbReference type="AlphaFoldDB" id="A0A0C9YV24"/>
<dbReference type="EMBL" id="KN833762">
    <property type="protein sequence ID" value="KIK20601.1"/>
    <property type="molecule type" value="Genomic_DNA"/>
</dbReference>
<sequence>MPTASGPSEFYVNHLTTSNVFVHGSGVQSTANPYDVPLEPSDLLDAGFIAPPWPIPSMNLVQATGFNTSVGHPTLGQEYMGQYRSGISAAGTSVCAPNSANSASFPSEVPEAHTFPAQLADFATSVLPQGTAQFSSDLRPCEWRNNQGGICRQLVGWHCESHLASEHRIRKLPAHMVIVCGACGEEKKRKFFLRHFREVHLGFHRGRRNAT</sequence>
<protein>
    <submittedName>
        <fullName evidence="1">Uncharacterized protein</fullName>
    </submittedName>
</protein>
<proteinExistence type="predicted"/>
<name>A0A0C9YV24_9AGAM</name>
<dbReference type="HOGENOM" id="CLU_1372699_0_0_1"/>
<accession>A0A0C9YV24</accession>
<reference evidence="1 2" key="1">
    <citation type="submission" date="2014-04" db="EMBL/GenBank/DDBJ databases">
        <authorList>
            <consortium name="DOE Joint Genome Institute"/>
            <person name="Kuo A."/>
            <person name="Kohler A."/>
            <person name="Costa M.D."/>
            <person name="Nagy L.G."/>
            <person name="Floudas D."/>
            <person name="Copeland A."/>
            <person name="Barry K.W."/>
            <person name="Cichocki N."/>
            <person name="Veneault-Fourrey C."/>
            <person name="LaButti K."/>
            <person name="Lindquist E.A."/>
            <person name="Lipzen A."/>
            <person name="Lundell T."/>
            <person name="Morin E."/>
            <person name="Murat C."/>
            <person name="Sun H."/>
            <person name="Tunlid A."/>
            <person name="Henrissat B."/>
            <person name="Grigoriev I.V."/>
            <person name="Hibbett D.S."/>
            <person name="Martin F."/>
            <person name="Nordberg H.P."/>
            <person name="Cantor M.N."/>
            <person name="Hua S.X."/>
        </authorList>
    </citation>
    <scope>NUCLEOTIDE SEQUENCE [LARGE SCALE GENOMIC DNA]</scope>
    <source>
        <strain evidence="1 2">441</strain>
    </source>
</reference>
<evidence type="ECO:0000313" key="2">
    <source>
        <dbReference type="Proteomes" id="UP000054018"/>
    </source>
</evidence>
<keyword evidence="2" id="KW-1185">Reference proteome</keyword>
<gene>
    <name evidence="1" type="ORF">PISMIDRAFT_578460</name>
</gene>
<organism evidence="1 2">
    <name type="scientific">Pisolithus microcarpus 441</name>
    <dbReference type="NCBI Taxonomy" id="765257"/>
    <lineage>
        <taxon>Eukaryota</taxon>
        <taxon>Fungi</taxon>
        <taxon>Dikarya</taxon>
        <taxon>Basidiomycota</taxon>
        <taxon>Agaricomycotina</taxon>
        <taxon>Agaricomycetes</taxon>
        <taxon>Agaricomycetidae</taxon>
        <taxon>Boletales</taxon>
        <taxon>Sclerodermatineae</taxon>
        <taxon>Pisolithaceae</taxon>
        <taxon>Pisolithus</taxon>
    </lineage>
</organism>